<dbReference type="Proteomes" id="UP000018766">
    <property type="component" value="Unassembled WGS sequence"/>
</dbReference>
<dbReference type="AlphaFoldDB" id="V8G3U3"/>
<dbReference type="SMART" id="SM00065">
    <property type="entry name" value="GAF"/>
    <property type="match status" value="1"/>
</dbReference>
<dbReference type="PANTHER" id="PTHR21021:SF15">
    <property type="entry name" value="FREE METHIONINE-R-SULFOXIDE REDUCTASE"/>
    <property type="match status" value="1"/>
</dbReference>
<dbReference type="InterPro" id="IPR029016">
    <property type="entry name" value="GAF-like_dom_sf"/>
</dbReference>
<dbReference type="OrthoDB" id="9796252at2"/>
<dbReference type="GO" id="GO:0033745">
    <property type="term" value="F:L-methionine-(R)-S-oxide reductase activity"/>
    <property type="evidence" value="ECO:0007669"/>
    <property type="project" value="TreeGrafter"/>
</dbReference>
<dbReference type="InterPro" id="IPR003018">
    <property type="entry name" value="GAF"/>
</dbReference>
<protein>
    <submittedName>
        <fullName evidence="3">Diguanylate cyclase</fullName>
    </submittedName>
</protein>
<dbReference type="PATRIC" id="fig|1414851.3.peg.1497"/>
<dbReference type="InterPro" id="IPR000614">
    <property type="entry name" value="FRMsr_CS"/>
</dbReference>
<dbReference type="FunFam" id="3.30.450.40:FF:000008">
    <property type="entry name" value="GAF domain-containing proteins"/>
    <property type="match status" value="1"/>
</dbReference>
<evidence type="ECO:0000313" key="3">
    <source>
        <dbReference type="EMBL" id="ETD70766.1"/>
    </source>
</evidence>
<dbReference type="Gene3D" id="3.30.450.40">
    <property type="match status" value="1"/>
</dbReference>
<dbReference type="GO" id="GO:0005829">
    <property type="term" value="C:cytosol"/>
    <property type="evidence" value="ECO:0007669"/>
    <property type="project" value="TreeGrafter"/>
</dbReference>
<proteinExistence type="inferred from homology"/>
<dbReference type="EMBL" id="AYSV01000087">
    <property type="protein sequence ID" value="ETD70766.1"/>
    <property type="molecule type" value="Genomic_DNA"/>
</dbReference>
<name>V8G3U3_9BURK</name>
<evidence type="ECO:0000313" key="4">
    <source>
        <dbReference type="Proteomes" id="UP000018766"/>
    </source>
</evidence>
<dbReference type="SUPFAM" id="SSF55781">
    <property type="entry name" value="GAF domain-like"/>
    <property type="match status" value="1"/>
</dbReference>
<reference evidence="3 4" key="1">
    <citation type="submission" date="2013-11" db="EMBL/GenBank/DDBJ databases">
        <title>Genomic analysis of Pelistega sp. HM-7.</title>
        <authorList>
            <person name="Kumbhare S.V."/>
            <person name="Shetty S.A."/>
            <person name="Sharma O."/>
            <person name="Dhotre D.P."/>
        </authorList>
    </citation>
    <scope>NUCLEOTIDE SEQUENCE [LARGE SCALE GENOMIC DNA]</scope>
    <source>
        <strain evidence="3 4">HM-7</strain>
    </source>
</reference>
<feature type="domain" description="GAF" evidence="2">
    <location>
        <begin position="19"/>
        <end position="162"/>
    </location>
</feature>
<dbReference type="Pfam" id="PF01590">
    <property type="entry name" value="GAF"/>
    <property type="match status" value="1"/>
</dbReference>
<dbReference type="PANTHER" id="PTHR21021">
    <property type="entry name" value="GAF/PUTATIVE CYTOSKELETAL PROTEIN"/>
    <property type="match status" value="1"/>
</dbReference>
<evidence type="ECO:0000256" key="1">
    <source>
        <dbReference type="ARBA" id="ARBA00038454"/>
    </source>
</evidence>
<keyword evidence="4" id="KW-1185">Reference proteome</keyword>
<organism evidence="3 4">
    <name type="scientific">Pelistega indica</name>
    <dbReference type="NCBI Taxonomy" id="1414851"/>
    <lineage>
        <taxon>Bacteria</taxon>
        <taxon>Pseudomonadati</taxon>
        <taxon>Pseudomonadota</taxon>
        <taxon>Betaproteobacteria</taxon>
        <taxon>Burkholderiales</taxon>
        <taxon>Alcaligenaceae</taxon>
        <taxon>Pelistega</taxon>
    </lineage>
</organism>
<gene>
    <name evidence="3" type="ORF">V757_07265</name>
</gene>
<comment type="caution">
    <text evidence="3">The sequence shown here is derived from an EMBL/GenBank/DDBJ whole genome shotgun (WGS) entry which is preliminary data.</text>
</comment>
<sequence length="162" mass="17971">MFVIEQFDTTLSKQKQYEQLVEQLRYLLEGEHNLIANAANMSALVYHQLPDLNWSGFYLFDGSELVLGPFQGKVACVRIALSRGVCGAAASTRETQLVPDVHAFPGHIACDSASQSEIVVPLIKDGQLIGVWDVDSPVLNRFDEEDKKGMQALCEVFVNSLR</sequence>
<dbReference type="InterPro" id="IPR051330">
    <property type="entry name" value="Phosphatase_reg/MetRdx"/>
</dbReference>
<evidence type="ECO:0000259" key="2">
    <source>
        <dbReference type="SMART" id="SM00065"/>
    </source>
</evidence>
<dbReference type="RefSeq" id="WP_023951231.1">
    <property type="nucleotide sequence ID" value="NZ_AYSV01000087.1"/>
</dbReference>
<accession>V8G3U3</accession>
<comment type="similarity">
    <text evidence="1">Belongs to the free Met sulfoxide reductase family.</text>
</comment>
<dbReference type="PROSITE" id="PS01320">
    <property type="entry name" value="UPF0067"/>
    <property type="match status" value="1"/>
</dbReference>